<keyword evidence="1" id="KW-0472">Membrane</keyword>
<feature type="transmembrane region" description="Helical" evidence="1">
    <location>
        <begin position="356"/>
        <end position="374"/>
    </location>
</feature>
<proteinExistence type="predicted"/>
<dbReference type="AlphaFoldDB" id="E8U4J2"/>
<evidence type="ECO:0000256" key="1">
    <source>
        <dbReference type="SAM" id="Phobius"/>
    </source>
</evidence>
<organism evidence="2 3">
    <name type="scientific">Deinococcus maricopensis (strain DSM 21211 / LMG 22137 / NRRL B-23946 / LB-34)</name>
    <dbReference type="NCBI Taxonomy" id="709986"/>
    <lineage>
        <taxon>Bacteria</taxon>
        <taxon>Thermotogati</taxon>
        <taxon>Deinococcota</taxon>
        <taxon>Deinococci</taxon>
        <taxon>Deinococcales</taxon>
        <taxon>Deinococcaceae</taxon>
        <taxon>Deinococcus</taxon>
    </lineage>
</organism>
<keyword evidence="1" id="KW-0812">Transmembrane</keyword>
<feature type="transmembrane region" description="Helical" evidence="1">
    <location>
        <begin position="201"/>
        <end position="221"/>
    </location>
</feature>
<evidence type="ECO:0000313" key="3">
    <source>
        <dbReference type="Proteomes" id="UP000008635"/>
    </source>
</evidence>
<dbReference type="KEGG" id="dmr:Deima_3230"/>
<feature type="transmembrane region" description="Helical" evidence="1">
    <location>
        <begin position="386"/>
        <end position="405"/>
    </location>
</feature>
<protein>
    <recommendedName>
        <fullName evidence="4">Polymer-forming cytoskeletal protein</fullName>
    </recommendedName>
</protein>
<name>E8U4J2_DEIML</name>
<accession>E8U4J2</accession>
<dbReference type="STRING" id="709986.Deima_3230"/>
<sequence length="502" mass="50759">MTDRARELLHLALEGDLTVTDREALTAALKDPEVAAQYARLQAVQAALRETPVMPRSVAADVAREVALTAALVPPAMPASVAARVVEDVRAARALSADRPTMPRSVAASVTARIGAASAASTPLAGEDAVEAALRGLTPPPMPASVAASVVARVSRDARRNPAPTLLVGGLVVALALMGASQAGENLTAGATVLRALAAQLSPLAVAGFALLMLASLLVSVRPTPRLQRAGGLAFALAAILTVPGLWSFAGGDGTNRVRVGGNVVVDRTVPGNVLVVGGDVILKPGADVRGEVVALLGDVQQEEGAHVEGTVGALLGTVDSRDRDALSTAPVARLGTASAFQPLLSWLGSGAWPRVYVALLGGLMALLFLRGVAPRLASAQRHAPVRTLALGTLALGVTLPPLLLAAMSGFLAPALVGAALLVVAFSVGLVVSLYDAGRAVTRRAGLPLPDTVGALLGLSAFTATLGVPPLALAAWLIGGAWGAGTLILTRRDWLGGRGAVR</sequence>
<dbReference type="RefSeq" id="WP_013558360.1">
    <property type="nucleotide sequence ID" value="NC_014958.1"/>
</dbReference>
<feature type="transmembrane region" description="Helical" evidence="1">
    <location>
        <begin position="163"/>
        <end position="181"/>
    </location>
</feature>
<keyword evidence="1" id="KW-1133">Transmembrane helix</keyword>
<dbReference type="Proteomes" id="UP000008635">
    <property type="component" value="Chromosome"/>
</dbReference>
<keyword evidence="3" id="KW-1185">Reference proteome</keyword>
<reference evidence="3" key="2">
    <citation type="submission" date="2011-01" db="EMBL/GenBank/DDBJ databases">
        <title>The complete genome of Deinococcus maricopensis DSM 21211.</title>
        <authorList>
            <consortium name="US DOE Joint Genome Institute (JGI-PGF)"/>
            <person name="Lucas S."/>
            <person name="Copeland A."/>
            <person name="Lapidus A."/>
            <person name="Goodwin L."/>
            <person name="Pitluck S."/>
            <person name="Kyrpides N."/>
            <person name="Mavromatis K."/>
            <person name="Pagani I."/>
            <person name="Ivanova N."/>
            <person name="Ovchinnikova G."/>
            <person name="Zeytun A."/>
            <person name="Detter J.C."/>
            <person name="Han C."/>
            <person name="Land M."/>
            <person name="Hauser L."/>
            <person name="Markowitz V."/>
            <person name="Cheng J.-F."/>
            <person name="Hugenholtz P."/>
            <person name="Woyke T."/>
            <person name="Wu D."/>
            <person name="Pukall R."/>
            <person name="Gehrich-Schroeter G."/>
            <person name="Brambilla E."/>
            <person name="Klenk H.-P."/>
            <person name="Eisen J.A."/>
        </authorList>
    </citation>
    <scope>NUCLEOTIDE SEQUENCE [LARGE SCALE GENOMIC DNA]</scope>
    <source>
        <strain evidence="3">DSM 21211 / LMG 22137 / NRRL B-23946 / LB-34</strain>
    </source>
</reference>
<feature type="transmembrane region" description="Helical" evidence="1">
    <location>
        <begin position="233"/>
        <end position="250"/>
    </location>
</feature>
<gene>
    <name evidence="2" type="ordered locus">Deima_3230</name>
</gene>
<dbReference type="EMBL" id="CP002454">
    <property type="protein sequence ID" value="ADV68857.1"/>
    <property type="molecule type" value="Genomic_DNA"/>
</dbReference>
<evidence type="ECO:0008006" key="4">
    <source>
        <dbReference type="Google" id="ProtNLM"/>
    </source>
</evidence>
<reference evidence="2 3" key="1">
    <citation type="journal article" date="2011" name="Stand. Genomic Sci.">
        <title>Complete genome sequence of Deinococcus maricopensis type strain (LB-34).</title>
        <authorList>
            <person name="Pukall R."/>
            <person name="Zeytun A."/>
            <person name="Lucas S."/>
            <person name="Lapidus A."/>
            <person name="Hammon N."/>
            <person name="Deshpande S."/>
            <person name="Nolan M."/>
            <person name="Cheng J.F."/>
            <person name="Pitluck S."/>
            <person name="Liolios K."/>
            <person name="Pagani I."/>
            <person name="Mikhailova N."/>
            <person name="Ivanova N."/>
            <person name="Mavromatis K."/>
            <person name="Pati A."/>
            <person name="Tapia R."/>
            <person name="Han C."/>
            <person name="Goodwin L."/>
            <person name="Chen A."/>
            <person name="Palaniappan K."/>
            <person name="Land M."/>
            <person name="Hauser L."/>
            <person name="Chang Y.J."/>
            <person name="Jeffries C.D."/>
            <person name="Brambilla E.M."/>
            <person name="Rohde M."/>
            <person name="Goker M."/>
            <person name="Detter J.C."/>
            <person name="Woyke T."/>
            <person name="Bristow J."/>
            <person name="Eisen J.A."/>
            <person name="Markowitz V."/>
            <person name="Hugenholtz P."/>
            <person name="Kyrpides N.C."/>
            <person name="Klenk H.P."/>
        </authorList>
    </citation>
    <scope>NUCLEOTIDE SEQUENCE [LARGE SCALE GENOMIC DNA]</scope>
    <source>
        <strain evidence="3">DSM 21211 / LMG 22137 / NRRL B-23946 / LB-34</strain>
    </source>
</reference>
<feature type="transmembrane region" description="Helical" evidence="1">
    <location>
        <begin position="411"/>
        <end position="435"/>
    </location>
</feature>
<evidence type="ECO:0000313" key="2">
    <source>
        <dbReference type="EMBL" id="ADV68857.1"/>
    </source>
</evidence>
<dbReference type="HOGENOM" id="CLU_042144_0_0_0"/>